<dbReference type="AlphaFoldDB" id="A0A1H0AW48"/>
<evidence type="ECO:0000256" key="1">
    <source>
        <dbReference type="SAM" id="SignalP"/>
    </source>
</evidence>
<feature type="chain" id="PRO_5038881727" evidence="1">
    <location>
        <begin position="32"/>
        <end position="233"/>
    </location>
</feature>
<dbReference type="PROSITE" id="PS51257">
    <property type="entry name" value="PROKAR_LIPOPROTEIN"/>
    <property type="match status" value="1"/>
</dbReference>
<dbReference type="Proteomes" id="UP000198541">
    <property type="component" value="Unassembled WGS sequence"/>
</dbReference>
<sequence length="233" mass="23941">MTRSTHLPRPLTLAATGLAAVVLTASMSACSSNSSDASSASDPVVAVETTGTEADADAEDSTAAVPEGFTLVEVPEYGISVAVPSDWDTLTSANASDGELVGRIAQALGHSEDEVNADLEDTPLTSVDTASDSDIPPSLVLGRVDGDGALPSEDRLKQLAETNDVDSTDYEPTTSGSGADAAVFAVRALEDGTQYYLSVVSVTNGDDSYYATVIITHSEHQVKEISDAVLASL</sequence>
<keyword evidence="1" id="KW-0732">Signal</keyword>
<feature type="signal peptide" evidence="1">
    <location>
        <begin position="1"/>
        <end position="31"/>
    </location>
</feature>
<evidence type="ECO:0000313" key="3">
    <source>
        <dbReference type="Proteomes" id="UP000198541"/>
    </source>
</evidence>
<dbReference type="RefSeq" id="WP_092533897.1">
    <property type="nucleotide sequence ID" value="NZ_FNIM01000002.1"/>
</dbReference>
<reference evidence="3" key="1">
    <citation type="submission" date="2016-10" db="EMBL/GenBank/DDBJ databases">
        <authorList>
            <person name="Varghese N."/>
            <person name="Submissions S."/>
        </authorList>
    </citation>
    <scope>NUCLEOTIDE SEQUENCE [LARGE SCALE GENOMIC DNA]</scope>
    <source>
        <strain evidence="3">DSM 27982</strain>
    </source>
</reference>
<dbReference type="EMBL" id="FNIM01000002">
    <property type="protein sequence ID" value="SDN37595.1"/>
    <property type="molecule type" value="Genomic_DNA"/>
</dbReference>
<gene>
    <name evidence="2" type="ORF">SAMN05216355_102170</name>
</gene>
<proteinExistence type="predicted"/>
<name>A0A1H0AW48_9ACTO</name>
<evidence type="ECO:0000313" key="2">
    <source>
        <dbReference type="EMBL" id="SDN37595.1"/>
    </source>
</evidence>
<protein>
    <submittedName>
        <fullName evidence="2">Uncharacterized protein</fullName>
    </submittedName>
</protein>
<organism evidence="2 3">
    <name type="scientific">Actinomyces ruminicola</name>
    <dbReference type="NCBI Taxonomy" id="332524"/>
    <lineage>
        <taxon>Bacteria</taxon>
        <taxon>Bacillati</taxon>
        <taxon>Actinomycetota</taxon>
        <taxon>Actinomycetes</taxon>
        <taxon>Actinomycetales</taxon>
        <taxon>Actinomycetaceae</taxon>
        <taxon>Actinomyces</taxon>
    </lineage>
</organism>
<accession>A0A1H0AW48</accession>
<keyword evidence="3" id="KW-1185">Reference proteome</keyword>